<evidence type="ECO:0000313" key="2">
    <source>
        <dbReference type="RefSeq" id="XP_026190446.1"/>
    </source>
</evidence>
<accession>A0A6P6RRL8</accession>
<reference evidence="2" key="1">
    <citation type="submission" date="2025-08" db="UniProtKB">
        <authorList>
            <consortium name="RefSeq"/>
        </authorList>
    </citation>
    <scope>IDENTIFICATION</scope>
</reference>
<organism evidence="1 2">
    <name type="scientific">Cyclospora cayetanensis</name>
    <dbReference type="NCBI Taxonomy" id="88456"/>
    <lineage>
        <taxon>Eukaryota</taxon>
        <taxon>Sar</taxon>
        <taxon>Alveolata</taxon>
        <taxon>Apicomplexa</taxon>
        <taxon>Conoidasida</taxon>
        <taxon>Coccidia</taxon>
        <taxon>Eucoccidiorida</taxon>
        <taxon>Eimeriorina</taxon>
        <taxon>Eimeriidae</taxon>
        <taxon>Cyclospora</taxon>
    </lineage>
</organism>
<dbReference type="GeneID" id="34623951"/>
<keyword evidence="1" id="KW-1185">Reference proteome</keyword>
<evidence type="ECO:0000313" key="1">
    <source>
        <dbReference type="Proteomes" id="UP000515125"/>
    </source>
</evidence>
<dbReference type="OrthoDB" id="348070at2759"/>
<sequence length="195" mass="21559">MSYAAASVNLPVPLVEPVIKSGTQRLDIGSWPPSNFPVPSKNAALDGKWHLSNSAFLDRYLELPTISQVLQQLPTRQPPICVAPDMAERSSIKRSSQLQCCRPTPSLQEELGGRSRFRPDLIIPSDPQKRVLWLTESARSYGATHQLPSHLPIAYHAANRIFSNSGYAGKRQRAGLSTHLNKSRVHKSLEQFGGI</sequence>
<dbReference type="Proteomes" id="UP000515125">
    <property type="component" value="Unplaced"/>
</dbReference>
<dbReference type="AlphaFoldDB" id="A0A6P6RRL8"/>
<protein>
    <submittedName>
        <fullName evidence="2">Uncharacterized protein LOC34623951</fullName>
    </submittedName>
</protein>
<proteinExistence type="predicted"/>
<name>A0A6P6RRL8_9EIME</name>
<dbReference type="RefSeq" id="XP_026190446.1">
    <property type="nucleotide sequence ID" value="XM_026334661.1"/>
</dbReference>
<gene>
    <name evidence="2" type="primary">LOC34623951</name>
</gene>